<dbReference type="InterPro" id="IPR012349">
    <property type="entry name" value="Split_barrel_FMN-bd"/>
</dbReference>
<evidence type="ECO:0000313" key="2">
    <source>
        <dbReference type="Proteomes" id="UP001165368"/>
    </source>
</evidence>
<dbReference type="EMBL" id="JAKLTQ010000007">
    <property type="protein sequence ID" value="MCG2622452.1"/>
    <property type="molecule type" value="Genomic_DNA"/>
</dbReference>
<protein>
    <submittedName>
        <fullName evidence="1">Pyridoxamine 5'-phosphate oxidase family protein</fullName>
    </submittedName>
</protein>
<dbReference type="Gene3D" id="2.30.110.10">
    <property type="entry name" value="Electron Transport, Fmn-binding Protein, Chain A"/>
    <property type="match status" value="1"/>
</dbReference>
<organism evidence="1 2">
    <name type="scientific">Arthrobacter hankyongi</name>
    <dbReference type="NCBI Taxonomy" id="2904801"/>
    <lineage>
        <taxon>Bacteria</taxon>
        <taxon>Bacillati</taxon>
        <taxon>Actinomycetota</taxon>
        <taxon>Actinomycetes</taxon>
        <taxon>Micrococcales</taxon>
        <taxon>Micrococcaceae</taxon>
        <taxon>Arthrobacter</taxon>
    </lineage>
</organism>
<dbReference type="RefSeq" id="WP_237820777.1">
    <property type="nucleotide sequence ID" value="NZ_JAKLTQ010000007.1"/>
</dbReference>
<comment type="caution">
    <text evidence="1">The sequence shown here is derived from an EMBL/GenBank/DDBJ whole genome shotgun (WGS) entry which is preliminary data.</text>
</comment>
<dbReference type="Proteomes" id="UP001165368">
    <property type="component" value="Unassembled WGS sequence"/>
</dbReference>
<gene>
    <name evidence="1" type="ORF">LVY72_11060</name>
</gene>
<sequence>MLPDQENPVTDLDQTESWDLLAGSDLGRLAVSVGDQPEIFPINYLAHDGVVLFCTAQGSKLVNLTINRRVALEIDGYTDEYAWSVIVHGTARTLESGTEIEAAAQLPMHSWIPTLKYVFVEIAPQKITGRRFALGPAPERW</sequence>
<dbReference type="InterPro" id="IPR024747">
    <property type="entry name" value="Pyridox_Oxase-rel"/>
</dbReference>
<accession>A0ABS9L709</accession>
<evidence type="ECO:0000313" key="1">
    <source>
        <dbReference type="EMBL" id="MCG2622452.1"/>
    </source>
</evidence>
<dbReference type="Pfam" id="PF12900">
    <property type="entry name" value="Pyridox_ox_2"/>
    <property type="match status" value="1"/>
</dbReference>
<proteinExistence type="predicted"/>
<keyword evidence="2" id="KW-1185">Reference proteome</keyword>
<reference evidence="1" key="1">
    <citation type="submission" date="2022-01" db="EMBL/GenBank/DDBJ databases">
        <authorList>
            <person name="Jo J.-H."/>
            <person name="Im W.-T."/>
        </authorList>
    </citation>
    <scope>NUCLEOTIDE SEQUENCE</scope>
    <source>
        <strain evidence="1">I2-34</strain>
    </source>
</reference>
<dbReference type="SUPFAM" id="SSF50475">
    <property type="entry name" value="FMN-binding split barrel"/>
    <property type="match status" value="1"/>
</dbReference>
<name>A0ABS9L709_9MICC</name>